<dbReference type="AlphaFoldDB" id="A0A1V4IAU2"/>
<feature type="domain" description="CheW-like" evidence="1">
    <location>
        <begin position="5"/>
        <end position="143"/>
    </location>
</feature>
<name>A0A1V4IAU2_9FIRM</name>
<dbReference type="Proteomes" id="UP000190140">
    <property type="component" value="Unassembled WGS sequence"/>
</dbReference>
<dbReference type="Pfam" id="PF01584">
    <property type="entry name" value="CheW"/>
    <property type="match status" value="1"/>
</dbReference>
<dbReference type="STRING" id="29349.CLOTH_03940"/>
<proteinExistence type="predicted"/>
<organism evidence="2 3">
    <name type="scientific">Alkalithermobacter paradoxus</name>
    <dbReference type="NCBI Taxonomy" id="29349"/>
    <lineage>
        <taxon>Bacteria</taxon>
        <taxon>Bacillati</taxon>
        <taxon>Bacillota</taxon>
        <taxon>Clostridia</taxon>
        <taxon>Peptostreptococcales</taxon>
        <taxon>Tepidibacteraceae</taxon>
        <taxon>Alkalithermobacter</taxon>
    </lineage>
</organism>
<dbReference type="SMART" id="SM00260">
    <property type="entry name" value="CheW"/>
    <property type="match status" value="1"/>
</dbReference>
<evidence type="ECO:0000313" key="3">
    <source>
        <dbReference type="Proteomes" id="UP000190140"/>
    </source>
</evidence>
<gene>
    <name evidence="2" type="primary">cheW_1</name>
    <name evidence="2" type="ORF">CLOTH_03940</name>
</gene>
<evidence type="ECO:0000313" key="2">
    <source>
        <dbReference type="EMBL" id="OPJ57111.1"/>
    </source>
</evidence>
<dbReference type="GO" id="GO:0005829">
    <property type="term" value="C:cytosol"/>
    <property type="evidence" value="ECO:0007669"/>
    <property type="project" value="TreeGrafter"/>
</dbReference>
<protein>
    <submittedName>
        <fullName evidence="2">Chemotaxis protein CheW</fullName>
    </submittedName>
</protein>
<reference evidence="2 3" key="1">
    <citation type="submission" date="2017-03" db="EMBL/GenBank/DDBJ databases">
        <title>Genome sequence of Clostridium thermoalcaliphilum DSM 7309.</title>
        <authorList>
            <person name="Poehlein A."/>
            <person name="Daniel R."/>
        </authorList>
    </citation>
    <scope>NUCLEOTIDE SEQUENCE [LARGE SCALE GENOMIC DNA]</scope>
    <source>
        <strain evidence="2 3">DSM 7309</strain>
    </source>
</reference>
<dbReference type="RefSeq" id="WP_079410711.1">
    <property type="nucleotide sequence ID" value="NZ_MZGW01000001.1"/>
</dbReference>
<dbReference type="InterPro" id="IPR002545">
    <property type="entry name" value="CheW-lke_dom"/>
</dbReference>
<dbReference type="Gene3D" id="2.30.30.40">
    <property type="entry name" value="SH3 Domains"/>
    <property type="match status" value="1"/>
</dbReference>
<accession>A0A1V4IAU2</accession>
<keyword evidence="3" id="KW-1185">Reference proteome</keyword>
<dbReference type="PANTHER" id="PTHR22617">
    <property type="entry name" value="CHEMOTAXIS SENSOR HISTIDINE KINASE-RELATED"/>
    <property type="match status" value="1"/>
</dbReference>
<dbReference type="InterPro" id="IPR039315">
    <property type="entry name" value="CheW"/>
</dbReference>
<dbReference type="GO" id="GO:0007165">
    <property type="term" value="P:signal transduction"/>
    <property type="evidence" value="ECO:0007669"/>
    <property type="project" value="InterPro"/>
</dbReference>
<dbReference type="OrthoDB" id="9794382at2"/>
<dbReference type="Gene3D" id="2.40.50.180">
    <property type="entry name" value="CheA-289, Domain 4"/>
    <property type="match status" value="1"/>
</dbReference>
<dbReference type="SUPFAM" id="SSF50341">
    <property type="entry name" value="CheW-like"/>
    <property type="match status" value="1"/>
</dbReference>
<dbReference type="InterPro" id="IPR036061">
    <property type="entry name" value="CheW-like_dom_sf"/>
</dbReference>
<evidence type="ECO:0000259" key="1">
    <source>
        <dbReference type="PROSITE" id="PS50851"/>
    </source>
</evidence>
<dbReference type="EMBL" id="MZGW01000001">
    <property type="protein sequence ID" value="OPJ57111.1"/>
    <property type="molecule type" value="Genomic_DNA"/>
</dbReference>
<dbReference type="PANTHER" id="PTHR22617:SF23">
    <property type="entry name" value="CHEMOTAXIS PROTEIN CHEW"/>
    <property type="match status" value="1"/>
</dbReference>
<comment type="caution">
    <text evidence="2">The sequence shown here is derived from an EMBL/GenBank/DDBJ whole genome shotgun (WGS) entry which is preliminary data.</text>
</comment>
<dbReference type="GO" id="GO:0006935">
    <property type="term" value="P:chemotaxis"/>
    <property type="evidence" value="ECO:0007669"/>
    <property type="project" value="InterPro"/>
</dbReference>
<sequence length="143" mass="16757">MKNNETQYVIFRLDTEYYGINIDYVQTIERIMNITRVPKTDEYIKGVINLRGEIVPVIDLRSRFNLPVTDYTNETRIIVNRIDDILIGFIVDSASEVKDIQKEDIDYNIVDDNFNEGFVKGIAKIDDRVIILVDEYKILNMNM</sequence>
<dbReference type="PROSITE" id="PS50851">
    <property type="entry name" value="CHEW"/>
    <property type="match status" value="1"/>
</dbReference>